<reference evidence="2 3" key="1">
    <citation type="submission" date="2020-08" db="EMBL/GenBank/DDBJ databases">
        <title>Genomic Encyclopedia of Type Strains, Phase IV (KMG-IV): sequencing the most valuable type-strain genomes for metagenomic binning, comparative biology and taxonomic classification.</title>
        <authorList>
            <person name="Goeker M."/>
        </authorList>
    </citation>
    <scope>NUCLEOTIDE SEQUENCE [LARGE SCALE GENOMIC DNA]</scope>
    <source>
        <strain evidence="2 3">DSM 23240</strain>
    </source>
</reference>
<dbReference type="EC" id="3.1.3.48" evidence="2"/>
<organism evidence="2 3">
    <name type="scientific">Glaciimonas immobilis</name>
    <dbReference type="NCBI Taxonomy" id="728004"/>
    <lineage>
        <taxon>Bacteria</taxon>
        <taxon>Pseudomonadati</taxon>
        <taxon>Pseudomonadota</taxon>
        <taxon>Betaproteobacteria</taxon>
        <taxon>Burkholderiales</taxon>
        <taxon>Oxalobacteraceae</taxon>
        <taxon>Glaciimonas</taxon>
    </lineage>
</organism>
<gene>
    <name evidence="2" type="ORF">HNR39_002242</name>
</gene>
<dbReference type="InterPro" id="IPR016130">
    <property type="entry name" value="Tyr_Pase_AS"/>
</dbReference>
<proteinExistence type="inferred from homology"/>
<name>A0A840RPU6_9BURK</name>
<keyword evidence="2" id="KW-0378">Hydrolase</keyword>
<dbReference type="RefSeq" id="WP_168051759.1">
    <property type="nucleotide sequence ID" value="NZ_JAAOZT010000001.1"/>
</dbReference>
<evidence type="ECO:0000256" key="1">
    <source>
        <dbReference type="ARBA" id="ARBA00009580"/>
    </source>
</evidence>
<comment type="caution">
    <text evidence="2">The sequence shown here is derived from an EMBL/GenBank/DDBJ whole genome shotgun (WGS) entry which is preliminary data.</text>
</comment>
<evidence type="ECO:0000313" key="2">
    <source>
        <dbReference type="EMBL" id="MBB5200407.1"/>
    </source>
</evidence>
<dbReference type="Proteomes" id="UP000571084">
    <property type="component" value="Unassembled WGS sequence"/>
</dbReference>
<dbReference type="PANTHER" id="PTHR31126:SF1">
    <property type="entry name" value="TYROSINE SPECIFIC PROTEIN PHOSPHATASES DOMAIN-CONTAINING PROTEIN"/>
    <property type="match status" value="1"/>
</dbReference>
<dbReference type="EMBL" id="JACHHQ010000004">
    <property type="protein sequence ID" value="MBB5200407.1"/>
    <property type="molecule type" value="Genomic_DNA"/>
</dbReference>
<dbReference type="InterPro" id="IPR029021">
    <property type="entry name" value="Prot-tyrosine_phosphatase-like"/>
</dbReference>
<keyword evidence="3" id="KW-1185">Reference proteome</keyword>
<dbReference type="PANTHER" id="PTHR31126">
    <property type="entry name" value="TYROSINE-PROTEIN PHOSPHATASE"/>
    <property type="match status" value="1"/>
</dbReference>
<dbReference type="Pfam" id="PF13350">
    <property type="entry name" value="Y_phosphatase3"/>
    <property type="match status" value="1"/>
</dbReference>
<accession>A0A840RPU6</accession>
<evidence type="ECO:0000313" key="3">
    <source>
        <dbReference type="Proteomes" id="UP000571084"/>
    </source>
</evidence>
<dbReference type="SUPFAM" id="SSF52799">
    <property type="entry name" value="(Phosphotyrosine protein) phosphatases II"/>
    <property type="match status" value="1"/>
</dbReference>
<dbReference type="Gene3D" id="3.90.190.10">
    <property type="entry name" value="Protein tyrosine phosphatase superfamily"/>
    <property type="match status" value="1"/>
</dbReference>
<dbReference type="GO" id="GO:0004725">
    <property type="term" value="F:protein tyrosine phosphatase activity"/>
    <property type="evidence" value="ECO:0007669"/>
    <property type="project" value="UniProtKB-EC"/>
</dbReference>
<dbReference type="PROSITE" id="PS00383">
    <property type="entry name" value="TYR_PHOSPHATASE_1"/>
    <property type="match status" value="1"/>
</dbReference>
<dbReference type="InterPro" id="IPR026893">
    <property type="entry name" value="Tyr/Ser_Pase_IphP-type"/>
</dbReference>
<protein>
    <submittedName>
        <fullName evidence="2">Protein-tyrosine phosphatase</fullName>
        <ecNumber evidence="2">3.1.3.48</ecNumber>
    </submittedName>
</protein>
<dbReference type="AlphaFoldDB" id="A0A840RPU6"/>
<sequence>MPATTESASQPLPNSHRLFKQVQNFRDLGGHLTSDGRRIQTGRLLRSANPGLATADDIARLQNFNLNVVIDFRTDGEKKAAEAPFGAIFNWIADPIMVENLAQLSVLSALQNGTAEQGRQFMLAFYREFPLRYQGQYRRFLQLAEQNHNILFHCTAGKDRTGFASLLLLSALGVAPETIIADYLASNLDTEAGSAHLHEQVKTLGLSAEVITPLLLVEAAYLEAAQQVIDDDHGGMQNYLAQILGVDVARIRENYLESVTAL</sequence>
<comment type="similarity">
    <text evidence="1">Belongs to the protein-tyrosine phosphatase family.</text>
</comment>